<feature type="region of interest" description="Disordered" evidence="1">
    <location>
        <begin position="49"/>
        <end position="70"/>
    </location>
</feature>
<name>A0A2K8KFB5_9RHOB</name>
<dbReference type="OrthoDB" id="9799894at2"/>
<dbReference type="Pfam" id="PF06676">
    <property type="entry name" value="DUF1178"/>
    <property type="match status" value="1"/>
</dbReference>
<dbReference type="PIRSF" id="PIRSF032131">
    <property type="entry name" value="UCP032131"/>
    <property type="match status" value="1"/>
</dbReference>
<evidence type="ECO:0000313" key="3">
    <source>
        <dbReference type="Proteomes" id="UP000228948"/>
    </source>
</evidence>
<dbReference type="KEGG" id="rbg:BG454_06240"/>
<protein>
    <submittedName>
        <fullName evidence="2">DUF1178 domain-containing protein</fullName>
    </submittedName>
</protein>
<dbReference type="AlphaFoldDB" id="A0A2K8KFB5"/>
<gene>
    <name evidence="2" type="ORF">BG454_06240</name>
</gene>
<dbReference type="STRING" id="441209.GCA_001870665_00163"/>
<sequence>MIKFSLKCSNGHAFDSWFKSGAAYDDLKHRGLIQCPDCGGSKVEKALMSPAVAQGQQQTPPAPAPQEDTDTAAAAEKLKALRSKIEASSEYVGERFATEARAMYLGDIPNRAIYGEAKLQEAKALIEDGVPVLPLPFIPTRNSN</sequence>
<organism evidence="2 3">
    <name type="scientific">Roseinatronobacter bogoriensis subsp. barguzinensis</name>
    <dbReference type="NCBI Taxonomy" id="441209"/>
    <lineage>
        <taxon>Bacteria</taxon>
        <taxon>Pseudomonadati</taxon>
        <taxon>Pseudomonadota</taxon>
        <taxon>Alphaproteobacteria</taxon>
        <taxon>Rhodobacterales</taxon>
        <taxon>Paracoccaceae</taxon>
        <taxon>Roseinatronobacter</taxon>
    </lineage>
</organism>
<proteinExistence type="predicted"/>
<feature type="compositionally biased region" description="Low complexity" evidence="1">
    <location>
        <begin position="50"/>
        <end position="59"/>
    </location>
</feature>
<evidence type="ECO:0000313" key="2">
    <source>
        <dbReference type="EMBL" id="ATX65478.1"/>
    </source>
</evidence>
<dbReference type="InterPro" id="IPR009562">
    <property type="entry name" value="DUF1178"/>
</dbReference>
<keyword evidence="3" id="KW-1185">Reference proteome</keyword>
<dbReference type="EMBL" id="CP024899">
    <property type="protein sequence ID" value="ATX65478.1"/>
    <property type="molecule type" value="Genomic_DNA"/>
</dbReference>
<dbReference type="Proteomes" id="UP000228948">
    <property type="component" value="Chromosome"/>
</dbReference>
<accession>A0A2K8KFB5</accession>
<reference evidence="2 3" key="1">
    <citation type="submission" date="2017-11" db="EMBL/GenBank/DDBJ databases">
        <title>Revised Sequence and Annotation of the Rhodobaca barguzinensis strain alga05 Genome.</title>
        <authorList>
            <person name="Kopejtka K."/>
            <person name="Tomasch J.M."/>
            <person name="Bunk B."/>
            <person name="Koblizek M."/>
        </authorList>
    </citation>
    <scope>NUCLEOTIDE SEQUENCE [LARGE SCALE GENOMIC DNA]</scope>
    <source>
        <strain evidence="3">alga05</strain>
    </source>
</reference>
<dbReference type="RefSeq" id="WP_071479053.1">
    <property type="nucleotide sequence ID" value="NZ_CP024899.1"/>
</dbReference>
<evidence type="ECO:0000256" key="1">
    <source>
        <dbReference type="SAM" id="MobiDB-lite"/>
    </source>
</evidence>